<evidence type="ECO:0000313" key="1">
    <source>
        <dbReference type="EMBL" id="KAK9772477.1"/>
    </source>
</evidence>
<comment type="caution">
    <text evidence="1">The sequence shown here is derived from an EMBL/GenBank/DDBJ whole genome shotgun (WGS) entry which is preliminary data.</text>
</comment>
<proteinExistence type="predicted"/>
<name>A0ABR2XFJ1_9PEZI</name>
<protein>
    <submittedName>
        <fullName evidence="1">Uncharacterized protein</fullName>
    </submittedName>
</protein>
<accession>A0ABR2XFJ1</accession>
<dbReference type="EMBL" id="JARVKM010000061">
    <property type="protein sequence ID" value="KAK9772477.1"/>
    <property type="molecule type" value="Genomic_DNA"/>
</dbReference>
<dbReference type="Proteomes" id="UP001465668">
    <property type="component" value="Unassembled WGS sequence"/>
</dbReference>
<sequence length="192" mass="20325">MQDLAPVGSCPAAHPLQFDIVGHPLKAPTGDGSTATNLALEALAVGAAPNLAAGRFLPRISKESKKDLYDSSQLTSSTCLLRGAMTYSQPSRVFVDRVTVVLNVLVDDQVPSLLMSRDLRMKNFDSTAQYALKSISPPHGAGIVRFLDGVEDSVLVIVICLERRVGGGDLVGGPLDSFFERGVFGLGIRAMG</sequence>
<reference evidence="1 2" key="1">
    <citation type="submission" date="2024-02" db="EMBL/GenBank/DDBJ databases">
        <title>First draft genome assembly of two strains of Seiridium cardinale.</title>
        <authorList>
            <person name="Emiliani G."/>
            <person name="Scali E."/>
        </authorList>
    </citation>
    <scope>NUCLEOTIDE SEQUENCE [LARGE SCALE GENOMIC DNA]</scope>
    <source>
        <strain evidence="1 2">BM-138-000479</strain>
    </source>
</reference>
<organism evidence="1 2">
    <name type="scientific">Seiridium cardinale</name>
    <dbReference type="NCBI Taxonomy" id="138064"/>
    <lineage>
        <taxon>Eukaryota</taxon>
        <taxon>Fungi</taxon>
        <taxon>Dikarya</taxon>
        <taxon>Ascomycota</taxon>
        <taxon>Pezizomycotina</taxon>
        <taxon>Sordariomycetes</taxon>
        <taxon>Xylariomycetidae</taxon>
        <taxon>Amphisphaeriales</taxon>
        <taxon>Sporocadaceae</taxon>
        <taxon>Seiridium</taxon>
    </lineage>
</organism>
<evidence type="ECO:0000313" key="2">
    <source>
        <dbReference type="Proteomes" id="UP001465668"/>
    </source>
</evidence>
<gene>
    <name evidence="1" type="ORF">SCAR479_10850</name>
</gene>
<keyword evidence="2" id="KW-1185">Reference proteome</keyword>